<evidence type="ECO:0000313" key="13">
    <source>
        <dbReference type="Proteomes" id="UP000050816"/>
    </source>
</evidence>
<dbReference type="AlphaFoldDB" id="A0A0R1U3P5"/>
<proteinExistence type="inferred from homology"/>
<evidence type="ECO:0000259" key="11">
    <source>
        <dbReference type="Pfam" id="PF00768"/>
    </source>
</evidence>
<evidence type="ECO:0000256" key="7">
    <source>
        <dbReference type="ARBA" id="ARBA00023316"/>
    </source>
</evidence>
<dbReference type="InterPro" id="IPR012338">
    <property type="entry name" value="Beta-lactam/transpept-like"/>
</dbReference>
<reference evidence="12 13" key="1">
    <citation type="journal article" date="2015" name="Genome Announc.">
        <title>Expanding the biotechnology potential of lactobacilli through comparative genomics of 213 strains and associated genera.</title>
        <authorList>
            <person name="Sun Z."/>
            <person name="Harris H.M."/>
            <person name="McCann A."/>
            <person name="Guo C."/>
            <person name="Argimon S."/>
            <person name="Zhang W."/>
            <person name="Yang X."/>
            <person name="Jeffery I.B."/>
            <person name="Cooney J.C."/>
            <person name="Kagawa T.F."/>
            <person name="Liu W."/>
            <person name="Song Y."/>
            <person name="Salvetti E."/>
            <person name="Wrobel A."/>
            <person name="Rasinkangas P."/>
            <person name="Parkhill J."/>
            <person name="Rea M.C."/>
            <person name="O'Sullivan O."/>
            <person name="Ritari J."/>
            <person name="Douillard F.P."/>
            <person name="Paul Ross R."/>
            <person name="Yang R."/>
            <person name="Briner A.E."/>
            <person name="Felis G.E."/>
            <person name="de Vos W.M."/>
            <person name="Barrangou R."/>
            <person name="Klaenhammer T.R."/>
            <person name="Caufield P.W."/>
            <person name="Cui Y."/>
            <person name="Zhang H."/>
            <person name="O'Toole P.W."/>
        </authorList>
    </citation>
    <scope>NUCLEOTIDE SEQUENCE [LARGE SCALE GENOMIC DNA]</scope>
    <source>
        <strain evidence="12 13">DSM 15946</strain>
    </source>
</reference>
<dbReference type="PATRIC" id="fig|1423760.3.peg.825"/>
<evidence type="ECO:0000256" key="8">
    <source>
        <dbReference type="PIRSR" id="PIRSR618044-1"/>
    </source>
</evidence>
<sequence length="423" mass="46551">MGIFMWKQSVNWLRHHWSGVVMLAVLLGSFVSAPVQGAAATRVDARAAVMIDQQTGQVLYAQNATKRYPVASVTKILTLLVIEDDIAHHRLDWEQKIKIDHAVAKLANDWRFSNVQLNEGESYTVKALVESMMIVSADGSAEALALASAGSTQAFNQKMQKMAHRAGVTDAKIYNMIGLSNGELGRYGLKGVDKDAENLFSAQDMAKIAAYLLNHYPDVTKLTSQKFVNFRVTDGQEEQMININAMLPENGVAAKGGEIDGLKTGLTDKAGNCFVGSGTFANRRIITVVLHAPGEFNNQFTQTQKMLDIVMNRATPVTLTKVQQLSAQVQTVKVAHGHHRHQTGVKIKSTVVWVPKQLATAKHWPAKLKVRSDQDTIAHRQVRAPVKAGQRVGTITLQLAGMPDFTLPAWATTSVAKHHWWQF</sequence>
<dbReference type="Gene3D" id="3.40.710.10">
    <property type="entry name" value="DD-peptidase/beta-lactamase superfamily"/>
    <property type="match status" value="1"/>
</dbReference>
<keyword evidence="3" id="KW-0732">Signal</keyword>
<evidence type="ECO:0000256" key="10">
    <source>
        <dbReference type="RuleBase" id="RU004016"/>
    </source>
</evidence>
<dbReference type="Proteomes" id="UP000050816">
    <property type="component" value="Unassembled WGS sequence"/>
</dbReference>
<evidence type="ECO:0000256" key="1">
    <source>
        <dbReference type="ARBA" id="ARBA00003217"/>
    </source>
</evidence>
<dbReference type="GO" id="GO:0009002">
    <property type="term" value="F:serine-type D-Ala-D-Ala carboxypeptidase activity"/>
    <property type="evidence" value="ECO:0007669"/>
    <property type="project" value="InterPro"/>
</dbReference>
<feature type="binding site" evidence="9">
    <location>
        <position position="263"/>
    </location>
    <ligand>
        <name>substrate</name>
    </ligand>
</feature>
<dbReference type="PANTHER" id="PTHR21581:SF11">
    <property type="entry name" value="D-ALANYL-D-ALANINE CARBOXYPEPTIDASE DACA"/>
    <property type="match status" value="1"/>
</dbReference>
<feature type="active site" description="Proton acceptor" evidence="8">
    <location>
        <position position="75"/>
    </location>
</feature>
<dbReference type="InterPro" id="IPR015956">
    <property type="entry name" value="Peniciliin-bd_prot_C_sf"/>
</dbReference>
<keyword evidence="5" id="KW-0133">Cell shape</keyword>
<dbReference type="GO" id="GO:0008360">
    <property type="term" value="P:regulation of cell shape"/>
    <property type="evidence" value="ECO:0007669"/>
    <property type="project" value="UniProtKB-KW"/>
</dbReference>
<dbReference type="GO" id="GO:0009252">
    <property type="term" value="P:peptidoglycan biosynthetic process"/>
    <property type="evidence" value="ECO:0007669"/>
    <property type="project" value="UniProtKB-KW"/>
</dbReference>
<dbReference type="SUPFAM" id="SSF69189">
    <property type="entry name" value="Penicillin-binding protein associated domain"/>
    <property type="match status" value="1"/>
</dbReference>
<dbReference type="GO" id="GO:0006508">
    <property type="term" value="P:proteolysis"/>
    <property type="evidence" value="ECO:0007669"/>
    <property type="project" value="InterPro"/>
</dbReference>
<evidence type="ECO:0000256" key="5">
    <source>
        <dbReference type="ARBA" id="ARBA00022960"/>
    </source>
</evidence>
<keyword evidence="4" id="KW-0378">Hydrolase</keyword>
<dbReference type="InterPro" id="IPR037167">
    <property type="entry name" value="Peptidase_S11_C_sf"/>
</dbReference>
<dbReference type="PANTHER" id="PTHR21581">
    <property type="entry name" value="D-ALANYL-D-ALANINE CARBOXYPEPTIDASE"/>
    <property type="match status" value="1"/>
</dbReference>
<keyword evidence="6" id="KW-0573">Peptidoglycan synthesis</keyword>
<dbReference type="EMBL" id="AZFK01000086">
    <property type="protein sequence ID" value="KRL87901.1"/>
    <property type="molecule type" value="Genomic_DNA"/>
</dbReference>
<keyword evidence="12" id="KW-0645">Protease</keyword>
<comment type="similarity">
    <text evidence="2 10">Belongs to the peptidase S11 family.</text>
</comment>
<dbReference type="SUPFAM" id="SSF56601">
    <property type="entry name" value="beta-lactamase/transpeptidase-like"/>
    <property type="match status" value="1"/>
</dbReference>
<comment type="caution">
    <text evidence="12">The sequence shown here is derived from an EMBL/GenBank/DDBJ whole genome shotgun (WGS) entry which is preliminary data.</text>
</comment>
<dbReference type="GO" id="GO:0071555">
    <property type="term" value="P:cell wall organization"/>
    <property type="evidence" value="ECO:0007669"/>
    <property type="project" value="UniProtKB-KW"/>
</dbReference>
<dbReference type="Gene3D" id="2.60.410.10">
    <property type="entry name" value="D-Ala-D-Ala carboxypeptidase, C-terminal domain"/>
    <property type="match status" value="1"/>
</dbReference>
<dbReference type="Pfam" id="PF00768">
    <property type="entry name" value="Peptidase_S11"/>
    <property type="match status" value="1"/>
</dbReference>
<keyword evidence="7" id="KW-0961">Cell wall biogenesis/degradation</keyword>
<feature type="active site" description="Acyl-ester intermediate" evidence="8">
    <location>
        <position position="72"/>
    </location>
</feature>
<dbReference type="PRINTS" id="PR00725">
    <property type="entry name" value="DADACBPTASE1"/>
</dbReference>
<feature type="domain" description="Peptidase S11 D-alanyl-D-alanine carboxypeptidase A N-terminal" evidence="11">
    <location>
        <begin position="38"/>
        <end position="293"/>
    </location>
</feature>
<gene>
    <name evidence="12" type="ORF">FC43_GL000804</name>
</gene>
<organism evidence="12 13">
    <name type="scientific">Limosilactobacillus ingluviei DSM 15946</name>
    <dbReference type="NCBI Taxonomy" id="1423760"/>
    <lineage>
        <taxon>Bacteria</taxon>
        <taxon>Bacillati</taxon>
        <taxon>Bacillota</taxon>
        <taxon>Bacilli</taxon>
        <taxon>Lactobacillales</taxon>
        <taxon>Lactobacillaceae</taxon>
        <taxon>Limosilactobacillus</taxon>
    </lineage>
</organism>
<feature type="active site" evidence="8">
    <location>
        <position position="136"/>
    </location>
</feature>
<evidence type="ECO:0000256" key="6">
    <source>
        <dbReference type="ARBA" id="ARBA00022984"/>
    </source>
</evidence>
<evidence type="ECO:0000313" key="12">
    <source>
        <dbReference type="EMBL" id="KRL87901.1"/>
    </source>
</evidence>
<evidence type="ECO:0000256" key="4">
    <source>
        <dbReference type="ARBA" id="ARBA00022801"/>
    </source>
</evidence>
<name>A0A0R1U3P5_9LACO</name>
<dbReference type="InterPro" id="IPR018044">
    <property type="entry name" value="Peptidase_S11"/>
</dbReference>
<accession>A0A0R1U3P5</accession>
<dbReference type="InterPro" id="IPR001967">
    <property type="entry name" value="Peptidase_S11_N"/>
</dbReference>
<evidence type="ECO:0000256" key="2">
    <source>
        <dbReference type="ARBA" id="ARBA00007164"/>
    </source>
</evidence>
<protein>
    <submittedName>
        <fullName evidence="12">D-alanyl-D-alanine carboxypeptidase</fullName>
    </submittedName>
</protein>
<keyword evidence="12" id="KW-0121">Carboxypeptidase</keyword>
<evidence type="ECO:0000256" key="9">
    <source>
        <dbReference type="PIRSR" id="PIRSR618044-2"/>
    </source>
</evidence>
<comment type="function">
    <text evidence="1">Removes C-terminal D-alanyl residues from sugar-peptide cell wall precursors.</text>
</comment>
<evidence type="ECO:0000256" key="3">
    <source>
        <dbReference type="ARBA" id="ARBA00022729"/>
    </source>
</evidence>